<dbReference type="RefSeq" id="WP_164036165.1">
    <property type="nucleotide sequence ID" value="NZ_JAAGNZ010000001.1"/>
</dbReference>
<dbReference type="Pfam" id="PF14375">
    <property type="entry name" value="Cys_rich_CWC"/>
    <property type="match status" value="1"/>
</dbReference>
<evidence type="ECO:0000313" key="1">
    <source>
        <dbReference type="EMBL" id="NEU66854.1"/>
    </source>
</evidence>
<proteinExistence type="predicted"/>
<accession>A0A6M0IFB5</accession>
<gene>
    <name evidence="1" type="ORF">GK091_08165</name>
</gene>
<keyword evidence="2" id="KW-1185">Reference proteome</keyword>
<sequence>MSQLSATSKHEHTACPRCQRTFECRVGSINLCQCQTLTLTEEQRHYVSSLYQGCLCADCLHSLRTDYNQLTHQTKVNQLLHGH</sequence>
<protein>
    <submittedName>
        <fullName evidence="1">Cysteine-rich CWC family protein</fullName>
    </submittedName>
</protein>
<evidence type="ECO:0000313" key="2">
    <source>
        <dbReference type="Proteomes" id="UP000477386"/>
    </source>
</evidence>
<dbReference type="EMBL" id="JAAGNZ010000001">
    <property type="protein sequence ID" value="NEU66854.1"/>
    <property type="molecule type" value="Genomic_DNA"/>
</dbReference>
<reference evidence="1 2" key="1">
    <citation type="submission" date="2020-02" db="EMBL/GenBank/DDBJ databases">
        <title>Draft genome sequence of two Spirosoma agri KCTC 52727 and Spirosoma terrae KCTC 52035.</title>
        <authorList>
            <person name="Rojas J."/>
            <person name="Ambika Manirajan B."/>
            <person name="Ratering S."/>
            <person name="Suarez C."/>
            <person name="Schnell S."/>
        </authorList>
    </citation>
    <scope>NUCLEOTIDE SEQUENCE [LARGE SCALE GENOMIC DNA]</scope>
    <source>
        <strain evidence="1 2">KCTC 52727</strain>
    </source>
</reference>
<dbReference type="AlphaFoldDB" id="A0A6M0IFB5"/>
<organism evidence="1 2">
    <name type="scientific">Spirosoma agri</name>
    <dbReference type="NCBI Taxonomy" id="1987381"/>
    <lineage>
        <taxon>Bacteria</taxon>
        <taxon>Pseudomonadati</taxon>
        <taxon>Bacteroidota</taxon>
        <taxon>Cytophagia</taxon>
        <taxon>Cytophagales</taxon>
        <taxon>Cytophagaceae</taxon>
        <taxon>Spirosoma</taxon>
    </lineage>
</organism>
<comment type="caution">
    <text evidence="1">The sequence shown here is derived from an EMBL/GenBank/DDBJ whole genome shotgun (WGS) entry which is preliminary data.</text>
</comment>
<dbReference type="InterPro" id="IPR032720">
    <property type="entry name" value="Cys_rich_CWC"/>
</dbReference>
<dbReference type="Proteomes" id="UP000477386">
    <property type="component" value="Unassembled WGS sequence"/>
</dbReference>
<name>A0A6M0IFB5_9BACT</name>